<evidence type="ECO:0000256" key="1">
    <source>
        <dbReference type="SAM" id="MobiDB-lite"/>
    </source>
</evidence>
<keyword evidence="4" id="KW-1185">Reference proteome</keyword>
<feature type="compositionally biased region" description="Pro residues" evidence="1">
    <location>
        <begin position="380"/>
        <end position="393"/>
    </location>
</feature>
<dbReference type="Pfam" id="PF03097">
    <property type="entry name" value="BRO1"/>
    <property type="match status" value="1"/>
</dbReference>
<evidence type="ECO:0000259" key="2">
    <source>
        <dbReference type="Pfam" id="PF03097"/>
    </source>
</evidence>
<feature type="domain" description="BRO1" evidence="2">
    <location>
        <begin position="55"/>
        <end position="300"/>
    </location>
</feature>
<evidence type="ECO:0000313" key="3">
    <source>
        <dbReference type="EMBL" id="KAK8860832.1"/>
    </source>
</evidence>
<dbReference type="Gene3D" id="1.25.40.280">
    <property type="entry name" value="alix/aip1 like domains"/>
    <property type="match status" value="1"/>
</dbReference>
<comment type="caution">
    <text evidence="3">The sequence shown here is derived from an EMBL/GenBank/DDBJ whole genome shotgun (WGS) entry which is preliminary data.</text>
</comment>
<protein>
    <recommendedName>
        <fullName evidence="2">BRO1 domain-containing protein</fullName>
    </recommendedName>
</protein>
<organism evidence="3 4">
    <name type="scientific">Tritrichomonas musculus</name>
    <dbReference type="NCBI Taxonomy" id="1915356"/>
    <lineage>
        <taxon>Eukaryota</taxon>
        <taxon>Metamonada</taxon>
        <taxon>Parabasalia</taxon>
        <taxon>Tritrichomonadida</taxon>
        <taxon>Tritrichomonadidae</taxon>
        <taxon>Tritrichomonas</taxon>
    </lineage>
</organism>
<feature type="region of interest" description="Disordered" evidence="1">
    <location>
        <begin position="359"/>
        <end position="416"/>
    </location>
</feature>
<accession>A0ABR2IEB4</accession>
<dbReference type="Proteomes" id="UP001470230">
    <property type="component" value="Unassembled WGS sequence"/>
</dbReference>
<dbReference type="InterPro" id="IPR038499">
    <property type="entry name" value="BRO1_sf"/>
</dbReference>
<name>A0ABR2IEB4_9EUKA</name>
<evidence type="ECO:0000313" key="4">
    <source>
        <dbReference type="Proteomes" id="UP001470230"/>
    </source>
</evidence>
<proteinExistence type="predicted"/>
<dbReference type="InterPro" id="IPR004328">
    <property type="entry name" value="BRO1_dom"/>
</dbReference>
<reference evidence="3 4" key="1">
    <citation type="submission" date="2024-04" db="EMBL/GenBank/DDBJ databases">
        <title>Tritrichomonas musculus Genome.</title>
        <authorList>
            <person name="Alves-Ferreira E."/>
            <person name="Grigg M."/>
            <person name="Lorenzi H."/>
            <person name="Galac M."/>
        </authorList>
    </citation>
    <scope>NUCLEOTIDE SEQUENCE [LARGE SCALE GENOMIC DNA]</scope>
    <source>
        <strain evidence="3 4">EAF2021</strain>
    </source>
</reference>
<gene>
    <name evidence="3" type="ORF">M9Y10_012524</name>
</gene>
<sequence length="510" mass="57059">MQTCLLFLPFPHSKGSTNDVNAFTQLFQNESSSMLELSRVTKIKGGALTSFRPYIRALSTRRGSQIQAVWTDPFNPSNFIPSRAIESEIAATIWNYVVALHNKILQTDSSNVESLKEIKKQLEEINACNTAFEEILGIIQHPVFTPSLAHFMKLYNNYISSYWQLSCIITLKEDLAPTLAVRCLEDIKMCENYMDHLNPTARNYFLPSIQSIRAYVESYSNYRLSFLEMKKLQYGIAISYLQRGIDLIKKRKDINAPYATSINMANKFLLNALTDSFNKIDRDNKNIYRQVVPNTPALPKPYGRPEVGSTSSLLCAPNEVQSLGQNISSSTPNFTNIPNQIPGSNAGYATYTNSSVPYPGPQSNYPSPPTISYPTIAPAQLPPAGSPKPPQPQKPSQSPKASKPSQSPKKSSEPLNTTEWDIVCALKKELLPRIKKAMASTNSNIRNVAQTLIMQFNQASQIDPQIQDSINKCQADPSISPDTVNPYIKQADVFYTQLEERLNILERTGR</sequence>
<dbReference type="EMBL" id="JAPFFF010000018">
    <property type="protein sequence ID" value="KAK8860832.1"/>
    <property type="molecule type" value="Genomic_DNA"/>
</dbReference>
<feature type="compositionally biased region" description="Low complexity" evidence="1">
    <location>
        <begin position="394"/>
        <end position="409"/>
    </location>
</feature>